<evidence type="ECO:0000313" key="1">
    <source>
        <dbReference type="EMBL" id="CAH3169519.1"/>
    </source>
</evidence>
<evidence type="ECO:0000313" key="2">
    <source>
        <dbReference type="Proteomes" id="UP001159428"/>
    </source>
</evidence>
<dbReference type="Proteomes" id="UP001159428">
    <property type="component" value="Unassembled WGS sequence"/>
</dbReference>
<protein>
    <submittedName>
        <fullName evidence="1">Uncharacterized protein</fullName>
    </submittedName>
</protein>
<organism evidence="1 2">
    <name type="scientific">Pocillopora meandrina</name>
    <dbReference type="NCBI Taxonomy" id="46732"/>
    <lineage>
        <taxon>Eukaryota</taxon>
        <taxon>Metazoa</taxon>
        <taxon>Cnidaria</taxon>
        <taxon>Anthozoa</taxon>
        <taxon>Hexacorallia</taxon>
        <taxon>Scleractinia</taxon>
        <taxon>Astrocoeniina</taxon>
        <taxon>Pocilloporidae</taxon>
        <taxon>Pocillopora</taxon>
    </lineage>
</organism>
<reference evidence="1 2" key="1">
    <citation type="submission" date="2022-05" db="EMBL/GenBank/DDBJ databases">
        <authorList>
            <consortium name="Genoscope - CEA"/>
            <person name="William W."/>
        </authorList>
    </citation>
    <scope>NUCLEOTIDE SEQUENCE [LARGE SCALE GENOMIC DNA]</scope>
</reference>
<dbReference type="AlphaFoldDB" id="A0AAU9Y505"/>
<accession>A0AAU9Y505</accession>
<keyword evidence="2" id="KW-1185">Reference proteome</keyword>
<feature type="non-terminal residue" evidence="1">
    <location>
        <position position="53"/>
    </location>
</feature>
<dbReference type="EMBL" id="CALNXJ010000212">
    <property type="protein sequence ID" value="CAH3169519.1"/>
    <property type="molecule type" value="Genomic_DNA"/>
</dbReference>
<comment type="caution">
    <text evidence="1">The sequence shown here is derived from an EMBL/GenBank/DDBJ whole genome shotgun (WGS) entry which is preliminary data.</text>
</comment>
<proteinExistence type="predicted"/>
<gene>
    <name evidence="1" type="ORF">PMEA_00012386</name>
</gene>
<name>A0AAU9Y505_9CNID</name>
<sequence>MSGQLKDDTGERKLRVTLLSTEWKASSNGDLTTINRELAIQMAKHPNVEVSVF</sequence>